<keyword evidence="5" id="KW-0695">RNA-directed DNA polymerase</keyword>
<dbReference type="InterPro" id="IPR041577">
    <property type="entry name" value="RT_RNaseH_2"/>
</dbReference>
<keyword evidence="4" id="KW-0378">Hydrolase</keyword>
<evidence type="ECO:0000256" key="6">
    <source>
        <dbReference type="SAM" id="MobiDB-lite"/>
    </source>
</evidence>
<evidence type="ECO:0000259" key="8">
    <source>
        <dbReference type="PROSITE" id="PS50994"/>
    </source>
</evidence>
<dbReference type="InterPro" id="IPR043128">
    <property type="entry name" value="Rev_trsase/Diguanyl_cyclase"/>
</dbReference>
<keyword evidence="2" id="KW-0548">Nucleotidyltransferase</keyword>
<dbReference type="InterPro" id="IPR001584">
    <property type="entry name" value="Integrase_cat-core"/>
</dbReference>
<evidence type="ECO:0000256" key="5">
    <source>
        <dbReference type="ARBA" id="ARBA00022918"/>
    </source>
</evidence>
<proteinExistence type="predicted"/>
<dbReference type="GO" id="GO:0015074">
    <property type="term" value="P:DNA integration"/>
    <property type="evidence" value="ECO:0007669"/>
    <property type="project" value="InterPro"/>
</dbReference>
<evidence type="ECO:0000256" key="1">
    <source>
        <dbReference type="ARBA" id="ARBA00012493"/>
    </source>
</evidence>
<sequence length="942" mass="106853">MGLITVNYSLVASISAAGAQGALEQIMERHSDVFGQSLGSLPGLVHLVTKPAASPKAVTGCRVPVSVKPQLEKTIRNLEQRGIIKSVTEPTPWVSRMVVATKKNGDMRICIDPQALNEVLERERHPLPILDDILPEVAKAKVFSKLDLRDGYWQCILDEESSVLTTFQTPMGRYRWLRLPFRLAVSSEIFQKRLQSALDGLSGVLCVADDILVYGIGETDAEARSDHDKKLENLLQRCQKIGVRLNRDKTELHRTSTTFLGHLLTKDGLRVDPEKVRAIQEMPPPTDVQGVQRFCGMVNYLARFLPKLSQVTEPLRKLVINSEPWAWSDEQDNAFQETKNLVARAPVLAYYNPQKPLMVQCDASERGLGAALLQDGQPLSFASRALTPTEVRYAQIEKEMLAIVFSLNKFHQYTFGRLTTVITDHKPLQAIMKKQLDQVPRRLQGMILQTQRYNIDIQYRPGKELLLADTMSRAFLQDGGCEQQLEDINMINHLPVRKETAEQIRKATLKDDNLQKLVMVILAGWPQDRNNIPPEIRMYFPFRDELVVEDGIVYKGQRLVVPKALRREMKEKLHSSHMGVESTLRRARDSIFWPSMNAEIKDHISACEICQKHTPAQQRETLKPHPEPNFPWERVGCDILEHKGKHLLVTVDYYSNFREVDQLNSLTSAHVIRRLKAHFARHGIPRVLVTDNGPQFACEAFHKFSVEWNFEHTTSSPAYPRSNGMAESAVKTVKMLLKKADDSNSDPQMAFLDYRNTPLQHMKASPAQLLMGRRTRTSLPTTTKLLQPRVVNASKRLQEKKRRTIFYHDRQAKDLHPLKKGQKVTVRPTKDGMWTKATVTEQCGDRSYKVQVGDSVLRRNRVHIRGIPDYQQPDAETPSEPQDGCDQHATPQAKSLPQLEPAVVTPTQKSQEPGPQPSSSFTPVRPKRSTTLPKRLQDFIVG</sequence>
<dbReference type="EMBL" id="GHJT01008252">
    <property type="protein sequence ID" value="MOY42223.1"/>
    <property type="molecule type" value="Transcribed_RNA"/>
</dbReference>
<feature type="region of interest" description="Disordered" evidence="6">
    <location>
        <begin position="863"/>
        <end position="942"/>
    </location>
</feature>
<dbReference type="SUPFAM" id="SSF56672">
    <property type="entry name" value="DNA/RNA polymerases"/>
    <property type="match status" value="1"/>
</dbReference>
<keyword evidence="3" id="KW-0540">Nuclease</keyword>
<dbReference type="VEuPathDB" id="VectorBase:ISCP_006033"/>
<keyword evidence="4" id="KW-0255">Endonuclease</keyword>
<feature type="domain" description="Integrase catalytic" evidence="8">
    <location>
        <begin position="627"/>
        <end position="796"/>
    </location>
</feature>
<feature type="compositionally biased region" description="Polar residues" evidence="6">
    <location>
        <begin position="905"/>
        <end position="922"/>
    </location>
</feature>
<dbReference type="InterPro" id="IPR041588">
    <property type="entry name" value="Integrase_H2C2"/>
</dbReference>
<name>A0A4D5RY22_IXOSC</name>
<dbReference type="AlphaFoldDB" id="A0A4D5RY22"/>
<dbReference type="Gene3D" id="3.10.10.10">
    <property type="entry name" value="HIV Type 1 Reverse Transcriptase, subunit A, domain 1"/>
    <property type="match status" value="1"/>
</dbReference>
<evidence type="ECO:0000313" key="9">
    <source>
        <dbReference type="EMBL" id="MOY42223.1"/>
    </source>
</evidence>
<dbReference type="FunFam" id="3.30.420.10:FF:000063">
    <property type="entry name" value="Retrovirus-related Pol polyprotein from transposon 297-like Protein"/>
    <property type="match status" value="1"/>
</dbReference>
<dbReference type="Pfam" id="PF00078">
    <property type="entry name" value="RVT_1"/>
    <property type="match status" value="1"/>
</dbReference>
<dbReference type="InterPro" id="IPR000477">
    <property type="entry name" value="RT_dom"/>
</dbReference>
<feature type="domain" description="Reverse transcriptase" evidence="7">
    <location>
        <begin position="81"/>
        <end position="264"/>
    </location>
</feature>
<dbReference type="Gene3D" id="1.10.340.70">
    <property type="match status" value="1"/>
</dbReference>
<dbReference type="InterPro" id="IPR036397">
    <property type="entry name" value="RNaseH_sf"/>
</dbReference>
<dbReference type="GO" id="GO:0042575">
    <property type="term" value="C:DNA polymerase complex"/>
    <property type="evidence" value="ECO:0007669"/>
    <property type="project" value="UniProtKB-ARBA"/>
</dbReference>
<dbReference type="PROSITE" id="PS50994">
    <property type="entry name" value="INTEGRASE"/>
    <property type="match status" value="1"/>
</dbReference>
<dbReference type="InterPro" id="IPR050951">
    <property type="entry name" value="Retrovirus_Pol_polyprotein"/>
</dbReference>
<dbReference type="InterPro" id="IPR012337">
    <property type="entry name" value="RNaseH-like_sf"/>
</dbReference>
<organism evidence="9">
    <name type="scientific">Ixodes scapularis</name>
    <name type="common">Black-legged tick</name>
    <name type="synonym">Deer tick</name>
    <dbReference type="NCBI Taxonomy" id="6945"/>
    <lineage>
        <taxon>Eukaryota</taxon>
        <taxon>Metazoa</taxon>
        <taxon>Ecdysozoa</taxon>
        <taxon>Arthropoda</taxon>
        <taxon>Chelicerata</taxon>
        <taxon>Arachnida</taxon>
        <taxon>Acari</taxon>
        <taxon>Parasitiformes</taxon>
        <taxon>Ixodida</taxon>
        <taxon>Ixodoidea</taxon>
        <taxon>Ixodidae</taxon>
        <taxon>Ixodinae</taxon>
        <taxon>Ixodes</taxon>
    </lineage>
</organism>
<dbReference type="Gene3D" id="3.30.420.10">
    <property type="entry name" value="Ribonuclease H-like superfamily/Ribonuclease H"/>
    <property type="match status" value="1"/>
</dbReference>
<dbReference type="VEuPathDB" id="VectorBase:ISCI023748"/>
<dbReference type="FunFam" id="3.30.70.270:FF:000026">
    <property type="entry name" value="Transposon Ty3-G Gag-Pol polyprotein"/>
    <property type="match status" value="1"/>
</dbReference>
<dbReference type="VEuPathDB" id="VectorBase:ISCW023748"/>
<dbReference type="PANTHER" id="PTHR37984:SF8">
    <property type="entry name" value="CCHC-TYPE DOMAIN-CONTAINING PROTEIN"/>
    <property type="match status" value="1"/>
</dbReference>
<dbReference type="GO" id="GO:0004519">
    <property type="term" value="F:endonuclease activity"/>
    <property type="evidence" value="ECO:0007669"/>
    <property type="project" value="UniProtKB-KW"/>
</dbReference>
<dbReference type="FunFam" id="3.10.20.370:FF:000001">
    <property type="entry name" value="Retrovirus-related Pol polyprotein from transposon 17.6-like protein"/>
    <property type="match status" value="1"/>
</dbReference>
<evidence type="ECO:0000259" key="7">
    <source>
        <dbReference type="PROSITE" id="PS50878"/>
    </source>
</evidence>
<dbReference type="GO" id="GO:0003676">
    <property type="term" value="F:nucleic acid binding"/>
    <property type="evidence" value="ECO:0007669"/>
    <property type="project" value="InterPro"/>
</dbReference>
<evidence type="ECO:0000256" key="3">
    <source>
        <dbReference type="ARBA" id="ARBA00022722"/>
    </source>
</evidence>
<dbReference type="VEuPathDB" id="VectorBase:ISCI004380"/>
<dbReference type="SUPFAM" id="SSF53098">
    <property type="entry name" value="Ribonuclease H-like"/>
    <property type="match status" value="1"/>
</dbReference>
<dbReference type="FunFam" id="1.10.340.70:FF:000004">
    <property type="entry name" value="Retrovirus-related Pol polyprotein from transposon 297-like Protein"/>
    <property type="match status" value="1"/>
</dbReference>
<dbReference type="PROSITE" id="PS50878">
    <property type="entry name" value="RT_POL"/>
    <property type="match status" value="1"/>
</dbReference>
<dbReference type="Pfam" id="PF17919">
    <property type="entry name" value="RT_RNaseH_2"/>
    <property type="match status" value="1"/>
</dbReference>
<dbReference type="CDD" id="cd09274">
    <property type="entry name" value="RNase_HI_RT_Ty3"/>
    <property type="match status" value="1"/>
</dbReference>
<reference evidence="9" key="1">
    <citation type="submission" date="2019-04" db="EMBL/GenBank/DDBJ databases">
        <title>An insight into the mialome of Ixodes scapularis.</title>
        <authorList>
            <person name="Ribeiro J.M."/>
            <person name="Mather T.N."/>
            <person name="Karim S."/>
        </authorList>
    </citation>
    <scope>NUCLEOTIDE SEQUENCE</scope>
</reference>
<evidence type="ECO:0000256" key="2">
    <source>
        <dbReference type="ARBA" id="ARBA00022695"/>
    </source>
</evidence>
<dbReference type="Pfam" id="PF17921">
    <property type="entry name" value="Integrase_H2C2"/>
    <property type="match status" value="1"/>
</dbReference>
<accession>A0A4D5RY22</accession>
<dbReference type="OrthoDB" id="6511603at2759"/>
<evidence type="ECO:0000256" key="4">
    <source>
        <dbReference type="ARBA" id="ARBA00022759"/>
    </source>
</evidence>
<protein>
    <recommendedName>
        <fullName evidence="1">RNA-directed DNA polymerase</fullName>
        <ecNumber evidence="1">2.7.7.49</ecNumber>
    </recommendedName>
</protein>
<dbReference type="EC" id="2.7.7.49" evidence="1"/>
<dbReference type="VEuPathDB" id="VectorBase:ISCW004380"/>
<dbReference type="InterPro" id="IPR043502">
    <property type="entry name" value="DNA/RNA_pol_sf"/>
</dbReference>
<dbReference type="PANTHER" id="PTHR37984">
    <property type="entry name" value="PROTEIN CBG26694"/>
    <property type="match status" value="1"/>
</dbReference>
<dbReference type="GO" id="GO:0003964">
    <property type="term" value="F:RNA-directed DNA polymerase activity"/>
    <property type="evidence" value="ECO:0007669"/>
    <property type="project" value="UniProtKB-KW"/>
</dbReference>
<keyword evidence="2" id="KW-0808">Transferase</keyword>
<dbReference type="CDD" id="cd01647">
    <property type="entry name" value="RT_LTR"/>
    <property type="match status" value="1"/>
</dbReference>
<dbReference type="Gene3D" id="3.30.70.270">
    <property type="match status" value="2"/>
</dbReference>
<dbReference type="Pfam" id="PF00665">
    <property type="entry name" value="rve"/>
    <property type="match status" value="1"/>
</dbReference>